<feature type="domain" description="Glycosyl transferase family 1" evidence="4">
    <location>
        <begin position="206"/>
        <end position="357"/>
    </location>
</feature>
<dbReference type="Proteomes" id="UP001596067">
    <property type="component" value="Unassembled WGS sequence"/>
</dbReference>
<evidence type="ECO:0000256" key="3">
    <source>
        <dbReference type="SAM" id="MobiDB-lite"/>
    </source>
</evidence>
<gene>
    <name evidence="6" type="ORF">ACFP0N_21280</name>
</gene>
<dbReference type="Gene3D" id="3.40.50.2000">
    <property type="entry name" value="Glycogen Phosphorylase B"/>
    <property type="match status" value="2"/>
</dbReference>
<comment type="caution">
    <text evidence="6">The sequence shown here is derived from an EMBL/GenBank/DDBJ whole genome shotgun (WGS) entry which is preliminary data.</text>
</comment>
<sequence>MTGRSDSLRIVRVANFVTPVSGGLRTALRHLGTGYRAAGHTPVLLVPGERRTEQETEQGLVVTLPGPVLPGSGGYRLLTDRRAVAHELTRLAPDRLEVSDRTTLRWTGEWARRHGLRSAMVSHESAAGLLRTWGLPAPLADAAADRLNTRTARTYDTVVCTTDWAAAEFRRLGVRNLARAPLGVDLAALRPLTAPERAHERARYADPDQVLLVLCSRLSTEKHPERAVDALAGLRARGLPAVLVVAGTGPLRSRLAARAARLALPVHLLGHVAGRDALARLLGCADVVLAPGPVETFGLAAMEALACGTPVAVSRSSALPGLVGPAGVAADDTGTGFADAVRELLDRPEQTRRAAARTQAEQYGWPAAVAAFLTAHGAPPGGPAQESTEELRTERKDADQQGTQPQDAEEKRADQAHVARRLRGADDAPRERAQR</sequence>
<keyword evidence="1 6" id="KW-0328">Glycosyltransferase</keyword>
<accession>A0ABW1F082</accession>
<feature type="domain" description="Glycosyltransferase subfamily 4-like N-terminal" evidence="5">
    <location>
        <begin position="22"/>
        <end position="176"/>
    </location>
</feature>
<keyword evidence="7" id="KW-1185">Reference proteome</keyword>
<proteinExistence type="predicted"/>
<feature type="compositionally biased region" description="Basic and acidic residues" evidence="3">
    <location>
        <begin position="389"/>
        <end position="399"/>
    </location>
</feature>
<dbReference type="EMBL" id="JBHSOD010000028">
    <property type="protein sequence ID" value="MFC5887505.1"/>
    <property type="molecule type" value="Genomic_DNA"/>
</dbReference>
<dbReference type="SUPFAM" id="SSF53756">
    <property type="entry name" value="UDP-Glycosyltransferase/glycogen phosphorylase"/>
    <property type="match status" value="1"/>
</dbReference>
<dbReference type="EC" id="2.4.-.-" evidence="6"/>
<reference evidence="7" key="1">
    <citation type="journal article" date="2019" name="Int. J. Syst. Evol. Microbiol.">
        <title>The Global Catalogue of Microorganisms (GCM) 10K type strain sequencing project: providing services to taxonomists for standard genome sequencing and annotation.</title>
        <authorList>
            <consortium name="The Broad Institute Genomics Platform"/>
            <consortium name="The Broad Institute Genome Sequencing Center for Infectious Disease"/>
            <person name="Wu L."/>
            <person name="Ma J."/>
        </authorList>
    </citation>
    <scope>NUCLEOTIDE SEQUENCE [LARGE SCALE GENOMIC DNA]</scope>
    <source>
        <strain evidence="7">CGMCC 4.1469</strain>
    </source>
</reference>
<evidence type="ECO:0000259" key="5">
    <source>
        <dbReference type="Pfam" id="PF13579"/>
    </source>
</evidence>
<evidence type="ECO:0000256" key="2">
    <source>
        <dbReference type="ARBA" id="ARBA00022679"/>
    </source>
</evidence>
<dbReference type="Pfam" id="PF00534">
    <property type="entry name" value="Glycos_transf_1"/>
    <property type="match status" value="1"/>
</dbReference>
<dbReference type="RefSeq" id="WP_313766763.1">
    <property type="nucleotide sequence ID" value="NZ_BAAAVH010000014.1"/>
</dbReference>
<dbReference type="InterPro" id="IPR028098">
    <property type="entry name" value="Glyco_trans_4-like_N"/>
</dbReference>
<feature type="compositionally biased region" description="Basic and acidic residues" evidence="3">
    <location>
        <begin position="408"/>
        <end position="435"/>
    </location>
</feature>
<evidence type="ECO:0000313" key="6">
    <source>
        <dbReference type="EMBL" id="MFC5887505.1"/>
    </source>
</evidence>
<dbReference type="PANTHER" id="PTHR45947:SF3">
    <property type="entry name" value="SULFOQUINOVOSYL TRANSFERASE SQD2"/>
    <property type="match status" value="1"/>
</dbReference>
<dbReference type="PANTHER" id="PTHR45947">
    <property type="entry name" value="SULFOQUINOVOSYL TRANSFERASE SQD2"/>
    <property type="match status" value="1"/>
</dbReference>
<evidence type="ECO:0000313" key="7">
    <source>
        <dbReference type="Proteomes" id="UP001596067"/>
    </source>
</evidence>
<name>A0ABW1F082_9ACTN</name>
<feature type="region of interest" description="Disordered" evidence="3">
    <location>
        <begin position="375"/>
        <end position="435"/>
    </location>
</feature>
<dbReference type="InterPro" id="IPR050194">
    <property type="entry name" value="Glycosyltransferase_grp1"/>
</dbReference>
<evidence type="ECO:0000256" key="1">
    <source>
        <dbReference type="ARBA" id="ARBA00022676"/>
    </source>
</evidence>
<dbReference type="GO" id="GO:0016757">
    <property type="term" value="F:glycosyltransferase activity"/>
    <property type="evidence" value="ECO:0007669"/>
    <property type="project" value="UniProtKB-KW"/>
</dbReference>
<organism evidence="6 7">
    <name type="scientific">Kitasatospora aburaviensis</name>
    <dbReference type="NCBI Taxonomy" id="67265"/>
    <lineage>
        <taxon>Bacteria</taxon>
        <taxon>Bacillati</taxon>
        <taxon>Actinomycetota</taxon>
        <taxon>Actinomycetes</taxon>
        <taxon>Kitasatosporales</taxon>
        <taxon>Streptomycetaceae</taxon>
        <taxon>Kitasatospora</taxon>
    </lineage>
</organism>
<keyword evidence="2 6" id="KW-0808">Transferase</keyword>
<evidence type="ECO:0000259" key="4">
    <source>
        <dbReference type="Pfam" id="PF00534"/>
    </source>
</evidence>
<protein>
    <submittedName>
        <fullName evidence="6">Glycosyltransferase</fullName>
        <ecNumber evidence="6">2.4.-.-</ecNumber>
    </submittedName>
</protein>
<dbReference type="InterPro" id="IPR001296">
    <property type="entry name" value="Glyco_trans_1"/>
</dbReference>
<dbReference type="Pfam" id="PF13579">
    <property type="entry name" value="Glyco_trans_4_4"/>
    <property type="match status" value="1"/>
</dbReference>